<accession>A0A3G5AG93</accession>
<evidence type="ECO:0000313" key="1">
    <source>
        <dbReference type="EMBL" id="AYV84409.1"/>
    </source>
</evidence>
<proteinExistence type="predicted"/>
<gene>
    <name evidence="1" type="ORF">Hyperionvirus24_31</name>
</gene>
<dbReference type="EMBL" id="MK072406">
    <property type="protein sequence ID" value="AYV84409.1"/>
    <property type="molecule type" value="Genomic_DNA"/>
</dbReference>
<reference evidence="1" key="1">
    <citation type="submission" date="2018-10" db="EMBL/GenBank/DDBJ databases">
        <title>Hidden diversity of soil giant viruses.</title>
        <authorList>
            <person name="Schulz F."/>
            <person name="Alteio L."/>
            <person name="Goudeau D."/>
            <person name="Ryan E.M."/>
            <person name="Malmstrom R.R."/>
            <person name="Blanchard J."/>
            <person name="Woyke T."/>
        </authorList>
    </citation>
    <scope>NUCLEOTIDE SEQUENCE</scope>
    <source>
        <strain evidence="1">HYV1</strain>
    </source>
</reference>
<protein>
    <submittedName>
        <fullName evidence="1">Uncharacterized protein</fullName>
    </submittedName>
</protein>
<name>A0A3G5AG93_9VIRU</name>
<organism evidence="1">
    <name type="scientific">Hyperionvirus sp</name>
    <dbReference type="NCBI Taxonomy" id="2487770"/>
    <lineage>
        <taxon>Viruses</taxon>
        <taxon>Varidnaviria</taxon>
        <taxon>Bamfordvirae</taxon>
        <taxon>Nucleocytoviricota</taxon>
        <taxon>Megaviricetes</taxon>
        <taxon>Imitervirales</taxon>
        <taxon>Mimiviridae</taxon>
        <taxon>Klosneuvirinae</taxon>
    </lineage>
</organism>
<sequence length="124" mass="14007">MADSMFESKLLHGLLDTAVCEVAVMGIKLPETYITSLIKGVDVLHSYLLEAEQIGISLRENAQTFWSHFLGGIPAIAELYLANMHSLFERQKGLLIRMMKVKLHLLNELMKLNNILLLRLETIA</sequence>